<gene>
    <name evidence="3" type="ORF">CUS_7313</name>
</gene>
<keyword evidence="2" id="KW-0732">Signal</keyword>
<dbReference type="RefSeq" id="WP_002847160.1">
    <property type="nucleotide sequence ID" value="NZ_ADKM02000018.1"/>
</dbReference>
<feature type="signal peptide" evidence="2">
    <location>
        <begin position="1"/>
        <end position="22"/>
    </location>
</feature>
<keyword evidence="1" id="KW-0812">Transmembrane</keyword>
<organism evidence="3 4">
    <name type="scientific">Ruminococcus albus 8</name>
    <dbReference type="NCBI Taxonomy" id="246199"/>
    <lineage>
        <taxon>Bacteria</taxon>
        <taxon>Bacillati</taxon>
        <taxon>Bacillota</taxon>
        <taxon>Clostridia</taxon>
        <taxon>Eubacteriales</taxon>
        <taxon>Oscillospiraceae</taxon>
        <taxon>Ruminococcus</taxon>
    </lineage>
</organism>
<dbReference type="Gene3D" id="1.50.10.20">
    <property type="match status" value="1"/>
</dbReference>
<evidence type="ECO:0008006" key="5">
    <source>
        <dbReference type="Google" id="ProtNLM"/>
    </source>
</evidence>
<dbReference type="EMBL" id="ADKM02000018">
    <property type="protein sequence ID" value="EGC04690.1"/>
    <property type="molecule type" value="Genomic_DNA"/>
</dbReference>
<evidence type="ECO:0000313" key="3">
    <source>
        <dbReference type="EMBL" id="EGC04690.1"/>
    </source>
</evidence>
<accession>E9S7T8</accession>
<dbReference type="AlphaFoldDB" id="E9S7T8"/>
<dbReference type="SUPFAM" id="SSF48239">
    <property type="entry name" value="Terpenoid cyclases/Protein prenyltransferases"/>
    <property type="match status" value="1"/>
</dbReference>
<protein>
    <recommendedName>
        <fullName evidence="5">Prenyltransferase and squalene oxidase repeat protein</fullName>
    </recommendedName>
</protein>
<keyword evidence="1" id="KW-1133">Transmembrane helix</keyword>
<name>E9S7T8_RUMAL</name>
<dbReference type="InterPro" id="IPR008930">
    <property type="entry name" value="Terpenoid_cyclase/PrenylTrfase"/>
</dbReference>
<dbReference type="Proteomes" id="UP000004259">
    <property type="component" value="Unassembled WGS sequence"/>
</dbReference>
<dbReference type="CDD" id="cd00688">
    <property type="entry name" value="ISOPREN_C2_like"/>
    <property type="match status" value="1"/>
</dbReference>
<dbReference type="OrthoDB" id="411361at2"/>
<evidence type="ECO:0000313" key="4">
    <source>
        <dbReference type="Proteomes" id="UP000004259"/>
    </source>
</evidence>
<keyword evidence="4" id="KW-1185">Reference proteome</keyword>
<feature type="transmembrane region" description="Helical" evidence="1">
    <location>
        <begin position="366"/>
        <end position="385"/>
    </location>
</feature>
<proteinExistence type="predicted"/>
<comment type="caution">
    <text evidence="3">The sequence shown here is derived from an EMBL/GenBank/DDBJ whole genome shotgun (WGS) entry which is preliminary data.</text>
</comment>
<feature type="chain" id="PRO_5003245510" description="Prenyltransferase and squalene oxidase repeat protein" evidence="2">
    <location>
        <begin position="23"/>
        <end position="390"/>
    </location>
</feature>
<keyword evidence="1" id="KW-0472">Membrane</keyword>
<evidence type="ECO:0000256" key="2">
    <source>
        <dbReference type="SAM" id="SignalP"/>
    </source>
</evidence>
<sequence>MKFFPIAFLSAVLCLSPLTASALDVSAAKGYAQGIITYEKDINDISPNESLLSGKIADNAAEDSSDWLAIGAVRYGLENDTYSYYLSWKKNINDKYTHDGGLHRMKATEWHRAVLTCLCLGADPSDLSGIDLLEDGIFSRGDASPLDAQGLNGLVWGLIALDSCDWKVPDDAEVDRLGIIREIINSQNEDGGFSMESGAGRSDPDLTAMVLQSLAPYRECSEVRQVITAALDYLNDEKDDFSTCETYAQVICGLCCLGIDPDNDERFSGLTEELVSYANDDGGFAHEKDGESSEIASAQALIALCSIDRLRGGERSIYDMNIGAPAEMTAQSLVSAANAKEVNTKSPVTDGLPSPIKHESVRFKRLLIASLTSGITVAVVIGVILRRKRS</sequence>
<dbReference type="STRING" id="246199.CUS_7313"/>
<reference evidence="3 4" key="1">
    <citation type="submission" date="2011-02" db="EMBL/GenBank/DDBJ databases">
        <authorList>
            <person name="Nelson K.E."/>
            <person name="Sutton G."/>
            <person name="Torralba M."/>
            <person name="Durkin S."/>
            <person name="Harkins D."/>
            <person name="Montgomery R."/>
            <person name="Ziemer C."/>
            <person name="Klaassens E."/>
            <person name="Ocuiv P."/>
            <person name="Morrison M."/>
        </authorList>
    </citation>
    <scope>NUCLEOTIDE SEQUENCE [LARGE SCALE GENOMIC DNA]</scope>
    <source>
        <strain evidence="3 4">8</strain>
    </source>
</reference>
<evidence type="ECO:0000256" key="1">
    <source>
        <dbReference type="SAM" id="Phobius"/>
    </source>
</evidence>
<dbReference type="eggNOG" id="COG2247">
    <property type="taxonomic scope" value="Bacteria"/>
</dbReference>